<feature type="transmembrane region" description="Helical" evidence="2">
    <location>
        <begin position="190"/>
        <end position="208"/>
    </location>
</feature>
<feature type="transmembrane region" description="Helical" evidence="2">
    <location>
        <begin position="139"/>
        <end position="159"/>
    </location>
</feature>
<evidence type="ECO:0000313" key="4">
    <source>
        <dbReference type="Proteomes" id="UP000434101"/>
    </source>
</evidence>
<dbReference type="EMBL" id="WUYX01000041">
    <property type="protein sequence ID" value="MXV63051.1"/>
    <property type="molecule type" value="Genomic_DNA"/>
</dbReference>
<feature type="region of interest" description="Disordered" evidence="1">
    <location>
        <begin position="1"/>
        <end position="41"/>
    </location>
</feature>
<feature type="transmembrane region" description="Helical" evidence="2">
    <location>
        <begin position="46"/>
        <end position="68"/>
    </location>
</feature>
<dbReference type="AlphaFoldDB" id="A0A6B0VMI9"/>
<keyword evidence="2" id="KW-0812">Transmembrane</keyword>
<reference evidence="3 4" key="1">
    <citation type="submission" date="2020-01" db="EMBL/GenBank/DDBJ databases">
        <title>Natronorubrum sp. JWXQ-INN 674 isolated from Inner Mongolia Autonomous Region of China.</title>
        <authorList>
            <person name="Xue Q."/>
        </authorList>
    </citation>
    <scope>NUCLEOTIDE SEQUENCE [LARGE SCALE GENOMIC DNA]</scope>
    <source>
        <strain evidence="3 4">JWXQ-INN-674</strain>
    </source>
</reference>
<organism evidence="3 4">
    <name type="scientific">Natronorubrum halalkaliphilum</name>
    <dbReference type="NCBI Taxonomy" id="2691917"/>
    <lineage>
        <taxon>Archaea</taxon>
        <taxon>Methanobacteriati</taxon>
        <taxon>Methanobacteriota</taxon>
        <taxon>Stenosarchaea group</taxon>
        <taxon>Halobacteria</taxon>
        <taxon>Halobacteriales</taxon>
        <taxon>Natrialbaceae</taxon>
        <taxon>Natronorubrum</taxon>
    </lineage>
</organism>
<feature type="transmembrane region" description="Helical" evidence="2">
    <location>
        <begin position="75"/>
        <end position="96"/>
    </location>
</feature>
<dbReference type="RefSeq" id="WP_160065881.1">
    <property type="nucleotide sequence ID" value="NZ_WUYX01000041.1"/>
</dbReference>
<comment type="caution">
    <text evidence="3">The sequence shown here is derived from an EMBL/GenBank/DDBJ whole genome shotgun (WGS) entry which is preliminary data.</text>
</comment>
<keyword evidence="2" id="KW-0472">Membrane</keyword>
<feature type="transmembrane region" description="Helical" evidence="2">
    <location>
        <begin position="108"/>
        <end position="132"/>
    </location>
</feature>
<evidence type="ECO:0000256" key="2">
    <source>
        <dbReference type="SAM" id="Phobius"/>
    </source>
</evidence>
<gene>
    <name evidence="3" type="ORF">GS429_13430</name>
</gene>
<proteinExistence type="predicted"/>
<keyword evidence="4" id="KW-1185">Reference proteome</keyword>
<sequence>MTALEGDSDGGMTRDPGSGSDSDSDPVPPPDPAPTDTLEPETGVDWPAALALYLASVAAVIVGVIGVTAGGSSDVIIGLVPTAITGGVLCGAIVARANPDLALRLGAWRWRTVALCLPAVAIAGGVVALAAFGRVPGNWHVPLAAAALIGIGLSGRLLALVARDTYVGAAIDRERAATTTWTWHQSGTHTGMLGLGLGLLAVAAFVTVHRGQPPIRTLFAASLCVAFGWEPTVSIPKPGGDAITLSPFPGMAYERGELRAYEAGLVFEPKLIPSYRRFVPWDRTSDRRLTDERLVLERRVCPDIRCDRSHIDDPERVFKALEPDGLQTTD</sequence>
<dbReference type="OrthoDB" id="170058at2157"/>
<protein>
    <submittedName>
        <fullName evidence="3">Uncharacterized protein</fullName>
    </submittedName>
</protein>
<name>A0A6B0VMI9_9EURY</name>
<evidence type="ECO:0000256" key="1">
    <source>
        <dbReference type="SAM" id="MobiDB-lite"/>
    </source>
</evidence>
<accession>A0A6B0VMI9</accession>
<dbReference type="Proteomes" id="UP000434101">
    <property type="component" value="Unassembled WGS sequence"/>
</dbReference>
<evidence type="ECO:0000313" key="3">
    <source>
        <dbReference type="EMBL" id="MXV63051.1"/>
    </source>
</evidence>
<keyword evidence="2" id="KW-1133">Transmembrane helix</keyword>